<keyword evidence="2" id="KW-0472">Membrane</keyword>
<organism evidence="3 4">
    <name type="scientific">Mycolicibacterium crocinum</name>
    <dbReference type="NCBI Taxonomy" id="388459"/>
    <lineage>
        <taxon>Bacteria</taxon>
        <taxon>Bacillati</taxon>
        <taxon>Actinomycetota</taxon>
        <taxon>Actinomycetes</taxon>
        <taxon>Mycobacteriales</taxon>
        <taxon>Mycobacteriaceae</taxon>
        <taxon>Mycolicibacterium</taxon>
    </lineage>
</organism>
<dbReference type="RefSeq" id="WP_240179915.1">
    <property type="nucleotide sequence ID" value="NZ_CP092362.2"/>
</dbReference>
<dbReference type="EMBL" id="CP092362">
    <property type="protein sequence ID" value="ULN43750.1"/>
    <property type="molecule type" value="Genomic_DNA"/>
</dbReference>
<dbReference type="InterPro" id="IPR021417">
    <property type="entry name" value="DUF3060"/>
</dbReference>
<keyword evidence="4" id="KW-1185">Reference proteome</keyword>
<feature type="transmembrane region" description="Helical" evidence="2">
    <location>
        <begin position="63"/>
        <end position="85"/>
    </location>
</feature>
<dbReference type="Pfam" id="PF11259">
    <property type="entry name" value="DUF3060"/>
    <property type="match status" value="1"/>
</dbReference>
<reference evidence="3" key="1">
    <citation type="submission" date="2022-08" db="EMBL/GenBank/DDBJ databases">
        <title>Whole genome sequencing of non-tuberculosis mycobacteria type-strains.</title>
        <authorList>
            <person name="Igarashi Y."/>
            <person name="Osugi A."/>
            <person name="Mitarai S."/>
        </authorList>
    </citation>
    <scope>NUCLEOTIDE SEQUENCE</scope>
    <source>
        <strain evidence="3">JCM 16369</strain>
    </source>
</reference>
<dbReference type="Proteomes" id="UP001055337">
    <property type="component" value="Chromosome"/>
</dbReference>
<feature type="region of interest" description="Disordered" evidence="1">
    <location>
        <begin position="26"/>
        <end position="52"/>
    </location>
</feature>
<feature type="transmembrane region" description="Helical" evidence="2">
    <location>
        <begin position="173"/>
        <end position="197"/>
    </location>
</feature>
<keyword evidence="2" id="KW-1133">Transmembrane helix</keyword>
<feature type="transmembrane region" description="Helical" evidence="2">
    <location>
        <begin position="136"/>
        <end position="161"/>
    </location>
</feature>
<proteinExistence type="predicted"/>
<gene>
    <name evidence="3" type="ORF">MI149_12145</name>
</gene>
<evidence type="ECO:0000313" key="3">
    <source>
        <dbReference type="EMBL" id="ULN43750.1"/>
    </source>
</evidence>
<protein>
    <submittedName>
        <fullName evidence="3">DUF3060 domain-containing protein</fullName>
    </submittedName>
</protein>
<sequence length="295" mass="30734">MTNVGPHDDPQARIADLQRQLAEAKAAQRAQRNNQPSQWISGPSQFAGASVRRPTGTWRGTNLLGAIAGLIGLCGGGASALTAVLPSSALWTSAIVCGAPNQLMVNTSNYSYSPTQSGTTVDFVCLRTDGAHDASWFTITALQSVLVALIAVGAVAVVLAARRVRRNQELSRRFAVTAGVLGVMAVATVTFVLWTGLSGQMNPTQMPPGGTLTVDGNGQSKSIACNDGHLTVTGRDMTVTVTGHCARLSIDGVINHITIDSVDAIDVDGLQNVVTYHSGTPTITQSNDQNTVGQN</sequence>
<feature type="compositionally biased region" description="Low complexity" evidence="1">
    <location>
        <begin position="26"/>
        <end position="35"/>
    </location>
</feature>
<accession>A0ABY3TS55</accession>
<evidence type="ECO:0000313" key="4">
    <source>
        <dbReference type="Proteomes" id="UP001055337"/>
    </source>
</evidence>
<keyword evidence="2" id="KW-0812">Transmembrane</keyword>
<name>A0ABY3TS55_9MYCO</name>
<evidence type="ECO:0000256" key="2">
    <source>
        <dbReference type="SAM" id="Phobius"/>
    </source>
</evidence>
<evidence type="ECO:0000256" key="1">
    <source>
        <dbReference type="SAM" id="MobiDB-lite"/>
    </source>
</evidence>